<proteinExistence type="predicted"/>
<dbReference type="Proteomes" id="UP000051048">
    <property type="component" value="Unassembled WGS sequence"/>
</dbReference>
<organism evidence="1 2">
    <name type="scientific">Ligilactobacillus equi DSM 15833 = JCM 10991</name>
    <dbReference type="NCBI Taxonomy" id="1423740"/>
    <lineage>
        <taxon>Bacteria</taxon>
        <taxon>Bacillati</taxon>
        <taxon>Bacillota</taxon>
        <taxon>Bacilli</taxon>
        <taxon>Lactobacillales</taxon>
        <taxon>Lactobacillaceae</taxon>
        <taxon>Ligilactobacillus</taxon>
    </lineage>
</organism>
<accession>A0A0R1T9P8</accession>
<dbReference type="EMBL" id="AZFH01000157">
    <property type="protein sequence ID" value="KRL78125.1"/>
    <property type="molecule type" value="Genomic_DNA"/>
</dbReference>
<gene>
    <name evidence="1" type="ORF">FC36_GL001175</name>
</gene>
<dbReference type="AlphaFoldDB" id="A0A0R1T9P8"/>
<dbReference type="PATRIC" id="fig|1423740.3.peg.1265"/>
<evidence type="ECO:0000313" key="1">
    <source>
        <dbReference type="EMBL" id="KRL78125.1"/>
    </source>
</evidence>
<dbReference type="STRING" id="1423740.FC36_GL001175"/>
<name>A0A0R1T9P8_9LACO</name>
<evidence type="ECO:0000313" key="2">
    <source>
        <dbReference type="Proteomes" id="UP000051048"/>
    </source>
</evidence>
<comment type="caution">
    <text evidence="1">The sequence shown here is derived from an EMBL/GenBank/DDBJ whole genome shotgun (WGS) entry which is preliminary data.</text>
</comment>
<reference evidence="1 2" key="1">
    <citation type="journal article" date="2015" name="Genome Announc.">
        <title>Expanding the biotechnology potential of lactobacilli through comparative genomics of 213 strains and associated genera.</title>
        <authorList>
            <person name="Sun Z."/>
            <person name="Harris H.M."/>
            <person name="McCann A."/>
            <person name="Guo C."/>
            <person name="Argimon S."/>
            <person name="Zhang W."/>
            <person name="Yang X."/>
            <person name="Jeffery I.B."/>
            <person name="Cooney J.C."/>
            <person name="Kagawa T.F."/>
            <person name="Liu W."/>
            <person name="Song Y."/>
            <person name="Salvetti E."/>
            <person name="Wrobel A."/>
            <person name="Rasinkangas P."/>
            <person name="Parkhill J."/>
            <person name="Rea M.C."/>
            <person name="O'Sullivan O."/>
            <person name="Ritari J."/>
            <person name="Douillard F.P."/>
            <person name="Paul Ross R."/>
            <person name="Yang R."/>
            <person name="Briner A.E."/>
            <person name="Felis G.E."/>
            <person name="de Vos W.M."/>
            <person name="Barrangou R."/>
            <person name="Klaenhammer T.R."/>
            <person name="Caufield P.W."/>
            <person name="Cui Y."/>
            <person name="Zhang H."/>
            <person name="O'Toole P.W."/>
        </authorList>
    </citation>
    <scope>NUCLEOTIDE SEQUENCE [LARGE SCALE GENOMIC DNA]</scope>
    <source>
        <strain evidence="1 2">DSM 15833</strain>
    </source>
</reference>
<sequence length="121" mass="13969">MQKEAMFYPFFFVIQKKKILLYVYKNQRDVNQVMQKITSNSNNEALKNSEDFLPVDTIVFDNFSAFIGELFNYEDTDLLVSSDVKKGEVQLNANINNAESFSYDQMLVNSAIQQIAKSLCQ</sequence>
<protein>
    <submittedName>
        <fullName evidence="1">Uncharacterized protein</fullName>
    </submittedName>
</protein>